<proteinExistence type="predicted"/>
<dbReference type="EC" id="1.11.1.10" evidence="2"/>
<dbReference type="KEGG" id="nsr:NS506_05272"/>
<keyword evidence="4" id="KW-1185">Reference proteome</keyword>
<evidence type="ECO:0000313" key="2">
    <source>
        <dbReference type="EMBL" id="APA99318.1"/>
    </source>
</evidence>
<protein>
    <submittedName>
        <fullName evidence="2">Chloride peroxidase</fullName>
        <ecNumber evidence="2">1.11.1.10</ecNumber>
    </submittedName>
    <submittedName>
        <fullName evidence="3">Hydrolase</fullName>
    </submittedName>
</protein>
<feature type="domain" description="AB hydrolase-1" evidence="1">
    <location>
        <begin position="22"/>
        <end position="131"/>
    </location>
</feature>
<keyword evidence="3" id="KW-0378">Hydrolase</keyword>
<dbReference type="Pfam" id="PF00561">
    <property type="entry name" value="Abhydrolase_1"/>
    <property type="match status" value="1"/>
</dbReference>
<evidence type="ECO:0000313" key="3">
    <source>
        <dbReference type="EMBL" id="GAP26618.1"/>
    </source>
</evidence>
<dbReference type="EMBL" id="CP017839">
    <property type="protein sequence ID" value="APA99318.1"/>
    <property type="molecule type" value="Genomic_DNA"/>
</dbReference>
<reference evidence="3 4" key="2">
    <citation type="journal article" date="2016" name="Genome Announc.">
        <title>Draft Genome Sequence of Erythromycin- and Oxytetracycline-Sensitive Nocardia seriolae Strain U-1 (NBRC 110359).</title>
        <authorList>
            <person name="Imajoh M."/>
            <person name="Sukeda M."/>
            <person name="Shimizu M."/>
            <person name="Yamane J."/>
            <person name="Ohnishi K."/>
            <person name="Oshima S."/>
        </authorList>
    </citation>
    <scope>NUCLEOTIDE SEQUENCE [LARGE SCALE GENOMIC DNA]</scope>
    <source>
        <strain evidence="3 4">U-1</strain>
    </source>
</reference>
<dbReference type="Gene3D" id="3.40.50.1820">
    <property type="entry name" value="alpha/beta hydrolase"/>
    <property type="match status" value="1"/>
</dbReference>
<dbReference type="InterPro" id="IPR050471">
    <property type="entry name" value="AB_hydrolase"/>
</dbReference>
<name>A0A0B8MZL6_9NOCA</name>
<dbReference type="Proteomes" id="UP000037179">
    <property type="component" value="Unassembled WGS sequence"/>
</dbReference>
<dbReference type="EMBL" id="BBYQ01000007">
    <property type="protein sequence ID" value="GAP26618.1"/>
    <property type="molecule type" value="Genomic_DNA"/>
</dbReference>
<dbReference type="AlphaFoldDB" id="A0A0B8MZL6"/>
<evidence type="ECO:0000259" key="1">
    <source>
        <dbReference type="Pfam" id="PF00561"/>
    </source>
</evidence>
<dbReference type="PANTHER" id="PTHR43433">
    <property type="entry name" value="HYDROLASE, ALPHA/BETA FOLD FAMILY PROTEIN"/>
    <property type="match status" value="1"/>
</dbReference>
<dbReference type="GO" id="GO:0016787">
    <property type="term" value="F:hydrolase activity"/>
    <property type="evidence" value="ECO:0007669"/>
    <property type="project" value="UniProtKB-KW"/>
</dbReference>
<dbReference type="InterPro" id="IPR029058">
    <property type="entry name" value="AB_hydrolase_fold"/>
</dbReference>
<accession>A0A0B8MZL6</accession>
<dbReference type="InterPro" id="IPR000073">
    <property type="entry name" value="AB_hydrolase_1"/>
</dbReference>
<dbReference type="SUPFAM" id="SSF53474">
    <property type="entry name" value="alpha/beta-Hydrolases"/>
    <property type="match status" value="1"/>
</dbReference>
<organism evidence="2 5">
    <name type="scientific">Nocardia seriolae</name>
    <dbReference type="NCBI Taxonomy" id="37332"/>
    <lineage>
        <taxon>Bacteria</taxon>
        <taxon>Bacillati</taxon>
        <taxon>Actinomycetota</taxon>
        <taxon>Actinomycetes</taxon>
        <taxon>Mycobacteriales</taxon>
        <taxon>Nocardiaceae</taxon>
        <taxon>Nocardia</taxon>
    </lineage>
</organism>
<reference evidence="2 5" key="3">
    <citation type="submission" date="2016-10" db="EMBL/GenBank/DDBJ databases">
        <title>Genome sequence of Nocardia seriolae strain EM150506, isolated from Anguila japonica.</title>
        <authorList>
            <person name="Han H.-J."/>
        </authorList>
    </citation>
    <scope>NUCLEOTIDE SEQUENCE [LARGE SCALE GENOMIC DNA]</scope>
    <source>
        <strain evidence="2 5">EM150506</strain>
    </source>
</reference>
<reference evidence="4" key="1">
    <citation type="submission" date="2015-07" db="EMBL/GenBank/DDBJ databases">
        <title>Nocardia seriolae U-1 whole genome shotgun sequence.</title>
        <authorList>
            <person name="Imajoh M."/>
            <person name="Fukumoto Y."/>
            <person name="Sukeda M."/>
            <person name="Yamane J."/>
            <person name="Yamasaki K."/>
            <person name="Shimizu M."/>
            <person name="Ohnishi K."/>
            <person name="Oshima S."/>
        </authorList>
    </citation>
    <scope>NUCLEOTIDE SEQUENCE [LARGE SCALE GENOMIC DNA]</scope>
    <source>
        <strain evidence="4">U-1</strain>
    </source>
</reference>
<keyword evidence="2" id="KW-0575">Peroxidase</keyword>
<dbReference type="PANTHER" id="PTHR43433:SF4">
    <property type="entry name" value="NON-HEME CHLOROPEROXIDASE-RELATED"/>
    <property type="match status" value="1"/>
</dbReference>
<dbReference type="RefSeq" id="WP_045436015.1">
    <property type="nucleotide sequence ID" value="NZ_AP017900.1"/>
</dbReference>
<dbReference type="GeneID" id="93374362"/>
<dbReference type="Proteomes" id="UP000180166">
    <property type="component" value="Chromosome"/>
</dbReference>
<keyword evidence="2" id="KW-0560">Oxidoreductase</keyword>
<dbReference type="GO" id="GO:0016691">
    <property type="term" value="F:chloride peroxidase activity"/>
    <property type="evidence" value="ECO:0007669"/>
    <property type="project" value="UniProtKB-EC"/>
</dbReference>
<evidence type="ECO:0000313" key="5">
    <source>
        <dbReference type="Proteomes" id="UP000180166"/>
    </source>
</evidence>
<evidence type="ECO:0000313" key="4">
    <source>
        <dbReference type="Proteomes" id="UP000037179"/>
    </source>
</evidence>
<dbReference type="OrthoDB" id="9785847at2"/>
<sequence>MPFIDTRSGTSPFYRDWGTGRPVVFYSAWGMDSTEPRTVMADLVAHGYRAIAVDRRGHGRSDDPGHGYDYDTLADDLSDVLDELNVHGATMVGYSMGGGEIVRYLTRHGSARVDRIALVAAALPFLMRTTDNPHGVPVEAADALRDSRRHGLDTWLLDNADPYIGAGLPGCEVSQATRDRVLTLILGTSPHAAIECNRAVVETDFRAELPRITVPVLIVHGDTDASVSLELGGRKQAVLIPGSELVVYENVPHALYLTHGPRLAADLLAFLGNSPSGSAHHDHGLAAGVTGR</sequence>
<gene>
    <name evidence="2" type="ORF">NS506_05272</name>
    <name evidence="3" type="ORF">NSK11_contig00007-0102</name>
</gene>
<dbReference type="PRINTS" id="PR00111">
    <property type="entry name" value="ABHYDROLASE"/>
</dbReference>